<evidence type="ECO:0000256" key="1">
    <source>
        <dbReference type="SAM" id="MobiDB-lite"/>
    </source>
</evidence>
<dbReference type="PANTHER" id="PTHR45774">
    <property type="entry name" value="BTB/POZ DOMAIN-CONTAINING"/>
    <property type="match status" value="1"/>
</dbReference>
<gene>
    <name evidence="3" type="ORF">Fcan01_10706</name>
</gene>
<evidence type="ECO:0000313" key="3">
    <source>
        <dbReference type="EMBL" id="OXA53522.1"/>
    </source>
</evidence>
<evidence type="ECO:0000313" key="4">
    <source>
        <dbReference type="Proteomes" id="UP000198287"/>
    </source>
</evidence>
<dbReference type="PANTHER" id="PTHR45774:SF3">
    <property type="entry name" value="BTB (POZ) DOMAIN-CONTAINING 2B-RELATED"/>
    <property type="match status" value="1"/>
</dbReference>
<dbReference type="CDD" id="cd14733">
    <property type="entry name" value="BACK"/>
    <property type="match status" value="1"/>
</dbReference>
<protein>
    <submittedName>
        <fullName evidence="3">Kelch-like protein 40</fullName>
    </submittedName>
</protein>
<comment type="caution">
    <text evidence="3">The sequence shown here is derived from an EMBL/GenBank/DDBJ whole genome shotgun (WGS) entry which is preliminary data.</text>
</comment>
<dbReference type="InterPro" id="IPR011705">
    <property type="entry name" value="BACK"/>
</dbReference>
<dbReference type="SMART" id="SM00225">
    <property type="entry name" value="BTB"/>
    <property type="match status" value="1"/>
</dbReference>
<dbReference type="CDD" id="cd18186">
    <property type="entry name" value="BTB_POZ_ZBTB_KLHL-like"/>
    <property type="match status" value="1"/>
</dbReference>
<sequence length="340" mass="38623">MSPLFESREWTDLTLVLHGENDVVLEEVPVHKLILQAGSSIFNRKITPEVLSTGKLRVDNVDPKIFKLMISYLYTGNAAPSILDAIPLQKLATEYGLPYLTQICKDVLQGEVTEDNALALFEAGMAFADDDLIKSSLQFICKNAQRILKRKDFAELRMECLIEIIQENELQVVNEMEVFDAVYRLPKNYIQTTDKCPISINGLGTCVALLICFLVPPEKRSSIPHGRFSSSPRSWLLPEMERSLANNSDQLRPPVPYYPDVVYPLPPRFSNPTATPPAYVRNSYEPLSTSVPPNAHLQPWSASPQPQPMRPNLTQRLEQHRPMGDFHFSSFHDHRNNYFQ</sequence>
<keyword evidence="4" id="KW-1185">Reference proteome</keyword>
<dbReference type="OMA" id="VMSEWIL"/>
<feature type="region of interest" description="Disordered" evidence="1">
    <location>
        <begin position="291"/>
        <end position="312"/>
    </location>
</feature>
<name>A0A226E7F7_FOLCA</name>
<dbReference type="PROSITE" id="PS50097">
    <property type="entry name" value="BTB"/>
    <property type="match status" value="1"/>
</dbReference>
<dbReference type="AlphaFoldDB" id="A0A226E7F7"/>
<proteinExistence type="predicted"/>
<organism evidence="3 4">
    <name type="scientific">Folsomia candida</name>
    <name type="common">Springtail</name>
    <dbReference type="NCBI Taxonomy" id="158441"/>
    <lineage>
        <taxon>Eukaryota</taxon>
        <taxon>Metazoa</taxon>
        <taxon>Ecdysozoa</taxon>
        <taxon>Arthropoda</taxon>
        <taxon>Hexapoda</taxon>
        <taxon>Collembola</taxon>
        <taxon>Entomobryomorpha</taxon>
        <taxon>Isotomoidea</taxon>
        <taxon>Isotomidae</taxon>
        <taxon>Proisotominae</taxon>
        <taxon>Folsomia</taxon>
    </lineage>
</organism>
<dbReference type="InterPro" id="IPR011333">
    <property type="entry name" value="SKP1/BTB/POZ_sf"/>
</dbReference>
<dbReference type="Pfam" id="PF07707">
    <property type="entry name" value="BACK"/>
    <property type="match status" value="1"/>
</dbReference>
<dbReference type="Gene3D" id="3.30.710.10">
    <property type="entry name" value="Potassium Channel Kv1.1, Chain A"/>
    <property type="match status" value="1"/>
</dbReference>
<dbReference type="InterPro" id="IPR000210">
    <property type="entry name" value="BTB/POZ_dom"/>
</dbReference>
<feature type="domain" description="BTB" evidence="2">
    <location>
        <begin position="11"/>
        <end position="82"/>
    </location>
</feature>
<dbReference type="Proteomes" id="UP000198287">
    <property type="component" value="Unassembled WGS sequence"/>
</dbReference>
<evidence type="ECO:0000259" key="2">
    <source>
        <dbReference type="PROSITE" id="PS50097"/>
    </source>
</evidence>
<dbReference type="OrthoDB" id="624345at2759"/>
<reference evidence="3 4" key="1">
    <citation type="submission" date="2015-12" db="EMBL/GenBank/DDBJ databases">
        <title>The genome of Folsomia candida.</title>
        <authorList>
            <person name="Faddeeva A."/>
            <person name="Derks M.F."/>
            <person name="Anvar Y."/>
            <person name="Smit S."/>
            <person name="Van Straalen N."/>
            <person name="Roelofs D."/>
        </authorList>
    </citation>
    <scope>NUCLEOTIDE SEQUENCE [LARGE SCALE GENOMIC DNA]</scope>
    <source>
        <strain evidence="3 4">VU population</strain>
        <tissue evidence="3">Whole body</tissue>
    </source>
</reference>
<accession>A0A226E7F7</accession>
<dbReference type="Gene3D" id="1.25.40.420">
    <property type="match status" value="1"/>
</dbReference>
<dbReference type="Pfam" id="PF00651">
    <property type="entry name" value="BTB"/>
    <property type="match status" value="1"/>
</dbReference>
<dbReference type="STRING" id="158441.A0A226E7F7"/>
<dbReference type="EMBL" id="LNIX01000005">
    <property type="protein sequence ID" value="OXA53522.1"/>
    <property type="molecule type" value="Genomic_DNA"/>
</dbReference>
<dbReference type="SUPFAM" id="SSF54695">
    <property type="entry name" value="POZ domain"/>
    <property type="match status" value="1"/>
</dbReference>